<comment type="similarity">
    <text evidence="1">Belongs to the bactofilin family.</text>
</comment>
<accession>A0A7C3E8D8</accession>
<gene>
    <name evidence="2" type="ORF">ENS59_02845</name>
</gene>
<dbReference type="PANTHER" id="PTHR35024:SF4">
    <property type="entry name" value="POLYMER-FORMING CYTOSKELETAL PROTEIN"/>
    <property type="match status" value="1"/>
</dbReference>
<sequence length="121" mass="13041">MTDVQNDKLDDEDFDTILSKDIEFTGTLECDKPYLVRGKITGEIRAKDILVVDEEAVVQANISGKRIIISGSVTGNIEATGRVELTASGKLVGNVTAPEVYMETGCYFNGACTMTKGTVTE</sequence>
<dbReference type="AlphaFoldDB" id="A0A7C3E8D8"/>
<organism evidence="2">
    <name type="scientific">Gracilinema caldarium</name>
    <dbReference type="NCBI Taxonomy" id="215591"/>
    <lineage>
        <taxon>Bacteria</taxon>
        <taxon>Pseudomonadati</taxon>
        <taxon>Spirochaetota</taxon>
        <taxon>Spirochaetia</taxon>
        <taxon>Spirochaetales</taxon>
        <taxon>Breznakiellaceae</taxon>
        <taxon>Gracilinema</taxon>
    </lineage>
</organism>
<proteinExistence type="inferred from homology"/>
<dbReference type="Pfam" id="PF04519">
    <property type="entry name" value="Bactofilin"/>
    <property type="match status" value="1"/>
</dbReference>
<dbReference type="PANTHER" id="PTHR35024">
    <property type="entry name" value="HYPOTHETICAL CYTOSOLIC PROTEIN"/>
    <property type="match status" value="1"/>
</dbReference>
<comment type="caution">
    <text evidence="2">The sequence shown here is derived from an EMBL/GenBank/DDBJ whole genome shotgun (WGS) entry which is preliminary data.</text>
</comment>
<name>A0A7C3E8D8_9SPIR</name>
<reference evidence="2" key="1">
    <citation type="journal article" date="2020" name="mSystems">
        <title>Genome- and Community-Level Interaction Insights into Carbon Utilization and Element Cycling Functions of Hydrothermarchaeota in Hydrothermal Sediment.</title>
        <authorList>
            <person name="Zhou Z."/>
            <person name="Liu Y."/>
            <person name="Xu W."/>
            <person name="Pan J."/>
            <person name="Luo Z.H."/>
            <person name="Li M."/>
        </authorList>
    </citation>
    <scope>NUCLEOTIDE SEQUENCE [LARGE SCALE GENOMIC DNA]</scope>
    <source>
        <strain evidence="2">SpSt-503</strain>
    </source>
</reference>
<evidence type="ECO:0000256" key="1">
    <source>
        <dbReference type="ARBA" id="ARBA00044755"/>
    </source>
</evidence>
<dbReference type="EMBL" id="DSVL01000086">
    <property type="protein sequence ID" value="HFH28436.1"/>
    <property type="molecule type" value="Genomic_DNA"/>
</dbReference>
<protein>
    <submittedName>
        <fullName evidence="2">Polymer-forming cytoskeletal protein</fullName>
    </submittedName>
</protein>
<dbReference type="InterPro" id="IPR007607">
    <property type="entry name" value="BacA/B"/>
</dbReference>
<evidence type="ECO:0000313" key="2">
    <source>
        <dbReference type="EMBL" id="HFH28436.1"/>
    </source>
</evidence>